<sequence length="1530" mass="167350">MTDSNRSTSTPPFATTSVDLSYQASEVIIDSAPEPSTYVEGARGITTALDSLSISAQGDNVTATPNIDKSVDESRGSRQSAIPRVSFDEMSPFMTEPEGNDSKSSQSGGPPAFPSPPRADQEVRRPPQRSSTLPGATKAPQLESSRPALGRSQSSNDTAVGTMGVGSIPIGTSAIVSAITALPWEASEEESSGEESDPQPPAHRLSKTVLFKPRAKKPAAPRLHSSLHTIKTMHGGVGEEEDDNNDKDHVTPVDTKSKSHHHFHHHLTFPFKDNVIARRARAPGHSELVAQGVETASIKSPDTEEPDRPPRRVESSSTITIGNVSGSGDGQGRVAEDALSVEEDPSDSQPLAKRLQDVFGLDDQEEVIAEMSCWLLRSVMLKGYMFLTRTRICFFANMPHEDTVVLKSGPLYKKHHRTKLSPKFWVVLRDNVLSWYDNSNDPYFPRGNVPLQYASSCEALDSTRFKLRTSERNYTFTADSEANATEWVRVIQKAIFKVQHEGESVKIVIPLEAVVDIERNPTLEFAETIEVKVVDPEDAMSMDSYFFASFPDNDFAYNVLHQALEERPISNLPPASSVQEAEEKEKTTQATTGGYGLPSIGTVLRPLLSRPGVSETRTPIVAPHQPTLPQSYTDDSLAYHGGGETEGSDDEEDDSEGVKGYPPKQVGKPPPGMSTPPPSGWPTDWIKNPAAKLFGSSPGRSGSPKHWPRGKGARRPRAQISSVTEVLGPSAVTTDEESEADLAPRKARLSFASVPDKPTKAVIDDNVIAKFRRTFGVPESDQLLDHFTGYLYRLIPVRGRFYISENYFCFRSYQKIYKTTMIVPIRDMFGVKPQNAFRFAHHGLILIVKGHEEVFIEFSSSDRRSECMRLLEERIEAIRLDTDVIEDKTIEGEEVLAEDEGALKPAVSLENSSVISNSTSMSSAMFGSTASTFLDFKPEPMTIVCLTIGSRGDVQPYIALCKGLMAEGHTTIIATHGEYQKWVEGHGIGFRSVGGDPAELMAMCVEKGMFTVGFLKEGLQKFRGWLDDLLQSSWEACQSADLLIESPSAMAGIHVAEALQIPYYRAFTMPWTRTRAYPQAFAVPEQQRGGSYNYMTYVMFDQIFWHAISGQINRWRKHTLGLDATGLDKLEQTKVPFLYNFSPTVVPPPLDATEWIHTTGYWFLDHYDGAKQNNWTPPEDLVAFIEGAHAKGKKVVYIGFGSIVVTDPDEMTRCVVDAVVDSGVCAVLSKGWSDRGHKHQSAKAKAEIIEYPDVIYPVDSIDHSWLFPRIDAACHHGGAGTTGASLRAGIPTIIKPFFGDQYFWAERVESLGVGTSIRKLTKETLADALLQATTSEKEIARAKSVGERIRKESGVQRAIEALYRDLEYAKALIKPLPSSEPRRTISLPVRVRTSSTPKSGAQTPFSTDSTGGEHSTGHSRANSHGSIFGGLKRHTSNKHARAVSADREGNSDESWSVVSDTGVGDSQVSSPAQASKVLSEGSWAAESEEVPRAGLLGGLVGHLLPGKRTPDRSQAATPEPPRPVASGTAA</sequence>
<evidence type="ECO:0000259" key="13">
    <source>
        <dbReference type="PROSITE" id="PS50003"/>
    </source>
</evidence>
<evidence type="ECO:0000256" key="7">
    <source>
        <dbReference type="ARBA" id="ARBA00022679"/>
    </source>
</evidence>
<dbReference type="SUPFAM" id="SSF53756">
    <property type="entry name" value="UDP-Glycosyltransferase/glycogen phosphorylase"/>
    <property type="match status" value="1"/>
</dbReference>
<feature type="region of interest" description="Disordered" evidence="12">
    <location>
        <begin position="185"/>
        <end position="265"/>
    </location>
</feature>
<keyword evidence="6" id="KW-0328">Glycosyltransferase</keyword>
<dbReference type="Pfam" id="PF00169">
    <property type="entry name" value="PH"/>
    <property type="match status" value="1"/>
</dbReference>
<feature type="compositionally biased region" description="Polar residues" evidence="12">
    <location>
        <begin position="52"/>
        <end position="67"/>
    </location>
</feature>
<dbReference type="PROSITE" id="PS50003">
    <property type="entry name" value="PH_DOMAIN"/>
    <property type="match status" value="1"/>
</dbReference>
<dbReference type="EC" id="2.4.1.173" evidence="4"/>
<organism evidence="14 15">
    <name type="scientific">Vanrija pseudolonga</name>
    <dbReference type="NCBI Taxonomy" id="143232"/>
    <lineage>
        <taxon>Eukaryota</taxon>
        <taxon>Fungi</taxon>
        <taxon>Dikarya</taxon>
        <taxon>Basidiomycota</taxon>
        <taxon>Agaricomycotina</taxon>
        <taxon>Tremellomycetes</taxon>
        <taxon>Trichosporonales</taxon>
        <taxon>Trichosporonaceae</taxon>
        <taxon>Vanrija</taxon>
    </lineage>
</organism>
<dbReference type="PANTHER" id="PTHR48050">
    <property type="entry name" value="STEROL 3-BETA-GLUCOSYLTRANSFERASE"/>
    <property type="match status" value="1"/>
</dbReference>
<dbReference type="Pfam" id="PF06722">
    <property type="entry name" value="EryCIII-like_C"/>
    <property type="match status" value="1"/>
</dbReference>
<dbReference type="RefSeq" id="XP_062630823.1">
    <property type="nucleotide sequence ID" value="XM_062774840.1"/>
</dbReference>
<feature type="compositionally biased region" description="Polar residues" evidence="12">
    <location>
        <begin position="1392"/>
        <end position="1425"/>
    </location>
</feature>
<feature type="region of interest" description="Disordered" evidence="12">
    <location>
        <begin position="614"/>
        <end position="742"/>
    </location>
</feature>
<dbReference type="InterPro" id="IPR001849">
    <property type="entry name" value="PH_domain"/>
</dbReference>
<feature type="compositionally biased region" description="Basic and acidic residues" evidence="12">
    <location>
        <begin position="246"/>
        <end position="257"/>
    </location>
</feature>
<dbReference type="CDD" id="cd13216">
    <property type="entry name" value="PH-GRAM2_AGT26"/>
    <property type="match status" value="1"/>
</dbReference>
<feature type="compositionally biased region" description="Polar residues" evidence="12">
    <location>
        <begin position="1452"/>
        <end position="1471"/>
    </location>
</feature>
<dbReference type="FunFam" id="3.40.50.2000:FF:000029">
    <property type="entry name" value="Sterol 3-beta-glucosyltransferase"/>
    <property type="match status" value="1"/>
</dbReference>
<dbReference type="InterPro" id="IPR011993">
    <property type="entry name" value="PH-like_dom_sf"/>
</dbReference>
<feature type="compositionally biased region" description="Basic residues" evidence="12">
    <location>
        <begin position="1431"/>
        <end position="1441"/>
    </location>
</feature>
<dbReference type="Gene3D" id="2.30.29.30">
    <property type="entry name" value="Pleckstrin-homology domain (PH domain)/Phosphotyrosine-binding domain (PTB)"/>
    <property type="match status" value="3"/>
</dbReference>
<dbReference type="Pfam" id="PF03033">
    <property type="entry name" value="Glyco_transf_28"/>
    <property type="match status" value="1"/>
</dbReference>
<keyword evidence="7" id="KW-0808">Transferase</keyword>
<feature type="compositionally biased region" description="Acidic residues" evidence="12">
    <location>
        <begin position="186"/>
        <end position="197"/>
    </location>
</feature>
<dbReference type="SUPFAM" id="SSF50729">
    <property type="entry name" value="PH domain-like"/>
    <property type="match status" value="1"/>
</dbReference>
<dbReference type="GO" id="GO:0005737">
    <property type="term" value="C:cytoplasm"/>
    <property type="evidence" value="ECO:0007669"/>
    <property type="project" value="UniProtKB-SubCell"/>
</dbReference>
<keyword evidence="15" id="KW-1185">Reference proteome</keyword>
<proteinExistence type="inferred from homology"/>
<dbReference type="SMART" id="SM00568">
    <property type="entry name" value="GRAM"/>
    <property type="match status" value="2"/>
</dbReference>
<dbReference type="FunFam" id="2.30.29.30:FF:000303">
    <property type="entry name" value="Sterol 3-beta-glucosyltransferase"/>
    <property type="match status" value="1"/>
</dbReference>
<feature type="region of interest" description="Disordered" evidence="12">
    <location>
        <begin position="1383"/>
        <end position="1471"/>
    </location>
</feature>
<feature type="compositionally biased region" description="Pro residues" evidence="12">
    <location>
        <begin position="668"/>
        <end position="680"/>
    </location>
</feature>
<protein>
    <recommendedName>
        <fullName evidence="4">sterol 3beta-glucosyltransferase</fullName>
        <ecNumber evidence="4">2.4.1.173</ecNumber>
    </recommendedName>
    <alternativeName>
        <fullName evidence="9">Autophagy-related protein 26</fullName>
    </alternativeName>
</protein>
<dbReference type="GO" id="GO:0016125">
    <property type="term" value="P:sterol metabolic process"/>
    <property type="evidence" value="ECO:0007669"/>
    <property type="project" value="TreeGrafter"/>
</dbReference>
<evidence type="ECO:0000256" key="9">
    <source>
        <dbReference type="ARBA" id="ARBA00029843"/>
    </source>
</evidence>
<dbReference type="CDD" id="cd03784">
    <property type="entry name" value="GT1_Gtf-like"/>
    <property type="match status" value="1"/>
</dbReference>
<feature type="domain" description="PH" evidence="13">
    <location>
        <begin position="404"/>
        <end position="496"/>
    </location>
</feature>
<evidence type="ECO:0000256" key="3">
    <source>
        <dbReference type="ARBA" id="ARBA00006962"/>
    </source>
</evidence>
<accession>A0AAF0YFP5</accession>
<dbReference type="SMART" id="SM00233">
    <property type="entry name" value="PH"/>
    <property type="match status" value="1"/>
</dbReference>
<evidence type="ECO:0000256" key="1">
    <source>
        <dbReference type="ARBA" id="ARBA00004170"/>
    </source>
</evidence>
<gene>
    <name evidence="14" type="primary">ATG26_2</name>
    <name evidence="14" type="ORF">LOC62_06G008309</name>
</gene>
<feature type="region of interest" description="Disordered" evidence="12">
    <location>
        <begin position="285"/>
        <end position="348"/>
    </location>
</feature>
<dbReference type="EMBL" id="CP086719">
    <property type="protein sequence ID" value="WOO84797.1"/>
    <property type="molecule type" value="Genomic_DNA"/>
</dbReference>
<keyword evidence="5" id="KW-0963">Cytoplasm</keyword>
<feature type="region of interest" description="Disordered" evidence="12">
    <location>
        <begin position="571"/>
        <end position="602"/>
    </location>
</feature>
<evidence type="ECO:0000313" key="15">
    <source>
        <dbReference type="Proteomes" id="UP000827549"/>
    </source>
</evidence>
<comment type="subcellular location">
    <subcellularLocation>
        <location evidence="2">Cytoplasm</location>
    </subcellularLocation>
    <subcellularLocation>
        <location evidence="1">Membrane</location>
        <topology evidence="1">Peripheral membrane protein</topology>
    </subcellularLocation>
</comment>
<evidence type="ECO:0000256" key="2">
    <source>
        <dbReference type="ARBA" id="ARBA00004496"/>
    </source>
</evidence>
<comment type="catalytic activity">
    <reaction evidence="11">
        <text>a sterol + UDP-alpha-D-glucose = a sterol 3-beta-D-glucoside + UDP + H(+)</text>
        <dbReference type="Rhea" id="RHEA:22724"/>
        <dbReference type="ChEBI" id="CHEBI:15378"/>
        <dbReference type="ChEBI" id="CHEBI:15889"/>
        <dbReference type="ChEBI" id="CHEBI:37424"/>
        <dbReference type="ChEBI" id="CHEBI:58223"/>
        <dbReference type="ChEBI" id="CHEBI:58885"/>
        <dbReference type="EC" id="2.4.1.173"/>
    </reaction>
    <physiologicalReaction direction="left-to-right" evidence="11">
        <dbReference type="Rhea" id="RHEA:22725"/>
    </physiologicalReaction>
</comment>
<feature type="region of interest" description="Disordered" evidence="12">
    <location>
        <begin position="52"/>
        <end position="161"/>
    </location>
</feature>
<evidence type="ECO:0000256" key="10">
    <source>
        <dbReference type="ARBA" id="ARBA00047886"/>
    </source>
</evidence>
<evidence type="ECO:0000256" key="11">
    <source>
        <dbReference type="ARBA" id="ARBA00049453"/>
    </source>
</evidence>
<dbReference type="FunFam" id="3.40.50.2000:FF:000009">
    <property type="entry name" value="Sterol 3-beta-glucosyltransferase UGT80A2"/>
    <property type="match status" value="1"/>
</dbReference>
<dbReference type="InterPro" id="IPR050426">
    <property type="entry name" value="Glycosyltransferase_28"/>
</dbReference>
<name>A0AAF0YFP5_9TREE</name>
<dbReference type="InterPro" id="IPR010610">
    <property type="entry name" value="EryCIII-like_C"/>
</dbReference>
<dbReference type="PANTHER" id="PTHR48050:SF25">
    <property type="entry name" value="STEROL 3-BETA-GLUCOSYLTRANSFERASE"/>
    <property type="match status" value="1"/>
</dbReference>
<dbReference type="InterPro" id="IPR048066">
    <property type="entry name" value="ATG26_PH_GRAM1"/>
</dbReference>
<feature type="compositionally biased region" description="Acidic residues" evidence="12">
    <location>
        <begin position="646"/>
        <end position="655"/>
    </location>
</feature>
<dbReference type="GeneID" id="87811476"/>
<evidence type="ECO:0000256" key="5">
    <source>
        <dbReference type="ARBA" id="ARBA00022490"/>
    </source>
</evidence>
<dbReference type="InterPro" id="IPR048065">
    <property type="entry name" value="ATG26_PH_GRAM2"/>
</dbReference>
<reference evidence="14" key="1">
    <citation type="submission" date="2023-10" db="EMBL/GenBank/DDBJ databases">
        <authorList>
            <person name="Noh H."/>
        </authorList>
    </citation>
    <scope>NUCLEOTIDE SEQUENCE</scope>
    <source>
        <strain evidence="14">DUCC4014</strain>
    </source>
</reference>
<feature type="region of interest" description="Disordered" evidence="12">
    <location>
        <begin position="1501"/>
        <end position="1530"/>
    </location>
</feature>
<dbReference type="InterPro" id="IPR004182">
    <property type="entry name" value="GRAM"/>
</dbReference>
<dbReference type="Pfam" id="PF02893">
    <property type="entry name" value="GRAM"/>
    <property type="match status" value="1"/>
</dbReference>
<dbReference type="GO" id="GO:0016020">
    <property type="term" value="C:membrane"/>
    <property type="evidence" value="ECO:0007669"/>
    <property type="project" value="UniProtKB-SubCell"/>
</dbReference>
<evidence type="ECO:0000256" key="12">
    <source>
        <dbReference type="SAM" id="MobiDB-lite"/>
    </source>
</evidence>
<dbReference type="Proteomes" id="UP000827549">
    <property type="component" value="Chromosome 6"/>
</dbReference>
<dbReference type="Gene3D" id="3.40.50.2000">
    <property type="entry name" value="Glycogen Phosphorylase B"/>
    <property type="match status" value="2"/>
</dbReference>
<dbReference type="GO" id="GO:0016906">
    <property type="term" value="F:sterol 3-beta-glucosyltransferase activity"/>
    <property type="evidence" value="ECO:0007669"/>
    <property type="project" value="UniProtKB-EC"/>
</dbReference>
<evidence type="ECO:0000256" key="8">
    <source>
        <dbReference type="ARBA" id="ARBA00023136"/>
    </source>
</evidence>
<dbReference type="InterPro" id="IPR004276">
    <property type="entry name" value="GlycoTrans_28_N"/>
</dbReference>
<feature type="compositionally biased region" description="Basic residues" evidence="12">
    <location>
        <begin position="706"/>
        <end position="717"/>
    </location>
</feature>
<comment type="catalytic activity">
    <reaction evidence="10">
        <text>ergosterol + UDP-alpha-D-glucose = ergosteryl 3-beta-D-glucoside + UDP + H(+)</text>
        <dbReference type="Rhea" id="RHEA:61836"/>
        <dbReference type="ChEBI" id="CHEBI:15378"/>
        <dbReference type="ChEBI" id="CHEBI:16933"/>
        <dbReference type="ChEBI" id="CHEBI:52973"/>
        <dbReference type="ChEBI" id="CHEBI:58223"/>
        <dbReference type="ChEBI" id="CHEBI:58885"/>
    </reaction>
    <physiologicalReaction direction="left-to-right" evidence="10">
        <dbReference type="Rhea" id="RHEA:61837"/>
    </physiologicalReaction>
</comment>
<evidence type="ECO:0000313" key="14">
    <source>
        <dbReference type="EMBL" id="WOO84797.1"/>
    </source>
</evidence>
<evidence type="ECO:0000256" key="6">
    <source>
        <dbReference type="ARBA" id="ARBA00022676"/>
    </source>
</evidence>
<dbReference type="CDD" id="cd13215">
    <property type="entry name" value="PH-GRAM1_AGT26"/>
    <property type="match status" value="1"/>
</dbReference>
<dbReference type="InterPro" id="IPR002213">
    <property type="entry name" value="UDP_glucos_trans"/>
</dbReference>
<dbReference type="GO" id="GO:0005975">
    <property type="term" value="P:carbohydrate metabolic process"/>
    <property type="evidence" value="ECO:0007669"/>
    <property type="project" value="InterPro"/>
</dbReference>
<comment type="similarity">
    <text evidence="3">Belongs to the glycosyltransferase 28 family.</text>
</comment>
<evidence type="ECO:0000256" key="4">
    <source>
        <dbReference type="ARBA" id="ARBA00012650"/>
    </source>
</evidence>
<keyword evidence="8" id="KW-0472">Membrane</keyword>